<organism evidence="2 3">
    <name type="scientific">Phanerochaete sordida</name>
    <dbReference type="NCBI Taxonomy" id="48140"/>
    <lineage>
        <taxon>Eukaryota</taxon>
        <taxon>Fungi</taxon>
        <taxon>Dikarya</taxon>
        <taxon>Basidiomycota</taxon>
        <taxon>Agaricomycotina</taxon>
        <taxon>Agaricomycetes</taxon>
        <taxon>Polyporales</taxon>
        <taxon>Phanerochaetaceae</taxon>
        <taxon>Phanerochaete</taxon>
    </lineage>
</organism>
<name>A0A9P3GPL9_9APHY</name>
<dbReference type="Proteomes" id="UP000703269">
    <property type="component" value="Unassembled WGS sequence"/>
</dbReference>
<feature type="region of interest" description="Disordered" evidence="1">
    <location>
        <begin position="88"/>
        <end position="118"/>
    </location>
</feature>
<feature type="region of interest" description="Disordered" evidence="1">
    <location>
        <begin position="1"/>
        <end position="40"/>
    </location>
</feature>
<keyword evidence="3" id="KW-1185">Reference proteome</keyword>
<comment type="caution">
    <text evidence="2">The sequence shown here is derived from an EMBL/GenBank/DDBJ whole genome shotgun (WGS) entry which is preliminary data.</text>
</comment>
<evidence type="ECO:0000256" key="1">
    <source>
        <dbReference type="SAM" id="MobiDB-lite"/>
    </source>
</evidence>
<sequence>MTSPAPPPRRLQDAIATSQSRTPNSAWSLTCKPKRPNTQRHLRQASCLPGRSPTLVLLHVTAVAQRCRKSVDATLHAARAVYSSMKPELTEHVQPRSAAPRSTLRSFYSSAERKRGTR</sequence>
<reference evidence="2 3" key="1">
    <citation type="submission" date="2021-08" db="EMBL/GenBank/DDBJ databases">
        <title>Draft Genome Sequence of Phanerochaete sordida strain YK-624.</title>
        <authorList>
            <person name="Mori T."/>
            <person name="Dohra H."/>
            <person name="Suzuki T."/>
            <person name="Kawagishi H."/>
            <person name="Hirai H."/>
        </authorList>
    </citation>
    <scope>NUCLEOTIDE SEQUENCE [LARGE SCALE GENOMIC DNA]</scope>
    <source>
        <strain evidence="2 3">YK-624</strain>
    </source>
</reference>
<accession>A0A9P3GPL9</accession>
<gene>
    <name evidence="2" type="ORF">PsYK624_156340</name>
</gene>
<proteinExistence type="predicted"/>
<dbReference type="EMBL" id="BPQB01000108">
    <property type="protein sequence ID" value="GJE99380.1"/>
    <property type="molecule type" value="Genomic_DNA"/>
</dbReference>
<evidence type="ECO:0000313" key="2">
    <source>
        <dbReference type="EMBL" id="GJE99380.1"/>
    </source>
</evidence>
<feature type="compositionally biased region" description="Polar residues" evidence="1">
    <location>
        <begin position="15"/>
        <end position="28"/>
    </location>
</feature>
<protein>
    <submittedName>
        <fullName evidence="2">Uncharacterized protein</fullName>
    </submittedName>
</protein>
<dbReference type="AlphaFoldDB" id="A0A9P3GPL9"/>
<evidence type="ECO:0000313" key="3">
    <source>
        <dbReference type="Proteomes" id="UP000703269"/>
    </source>
</evidence>